<sequence>MTSAKIYYTVLVDLDGNLTYRAQEGQDMFSIFFFVTDQATASKVSACKYFTGRIYLVEPLKTNIVH</sequence>
<dbReference type="EMBL" id="PHWZ01000136">
    <property type="protein sequence ID" value="TEY65806.1"/>
    <property type="molecule type" value="Genomic_DNA"/>
</dbReference>
<dbReference type="Proteomes" id="UP000297299">
    <property type="component" value="Unassembled WGS sequence"/>
</dbReference>
<name>A0A4Y8D406_9HELO</name>
<gene>
    <name evidence="1" type="ORF">BOTCAL_0136g00280</name>
</gene>
<protein>
    <submittedName>
        <fullName evidence="1">Uncharacterized protein</fullName>
    </submittedName>
</protein>
<evidence type="ECO:0000313" key="1">
    <source>
        <dbReference type="EMBL" id="TEY65806.1"/>
    </source>
</evidence>
<proteinExistence type="predicted"/>
<accession>A0A4Y8D406</accession>
<reference evidence="1 2" key="1">
    <citation type="submission" date="2017-11" db="EMBL/GenBank/DDBJ databases">
        <title>Comparative genomics of Botrytis spp.</title>
        <authorList>
            <person name="Valero-Jimenez C.A."/>
            <person name="Tapia P."/>
            <person name="Veloso J."/>
            <person name="Silva-Moreno E."/>
            <person name="Staats M."/>
            <person name="Valdes J.H."/>
            <person name="Van Kan J.A.L."/>
        </authorList>
    </citation>
    <scope>NUCLEOTIDE SEQUENCE [LARGE SCALE GENOMIC DNA]</scope>
    <source>
        <strain evidence="1 2">MUCL2830</strain>
    </source>
</reference>
<evidence type="ECO:0000313" key="2">
    <source>
        <dbReference type="Proteomes" id="UP000297299"/>
    </source>
</evidence>
<keyword evidence="2" id="KW-1185">Reference proteome</keyword>
<organism evidence="1 2">
    <name type="scientific">Botryotinia calthae</name>
    <dbReference type="NCBI Taxonomy" id="38488"/>
    <lineage>
        <taxon>Eukaryota</taxon>
        <taxon>Fungi</taxon>
        <taxon>Dikarya</taxon>
        <taxon>Ascomycota</taxon>
        <taxon>Pezizomycotina</taxon>
        <taxon>Leotiomycetes</taxon>
        <taxon>Helotiales</taxon>
        <taxon>Sclerotiniaceae</taxon>
        <taxon>Botryotinia</taxon>
    </lineage>
</organism>
<comment type="caution">
    <text evidence="1">The sequence shown here is derived from an EMBL/GenBank/DDBJ whole genome shotgun (WGS) entry which is preliminary data.</text>
</comment>
<dbReference type="AlphaFoldDB" id="A0A4Y8D406"/>